<reference evidence="3" key="1">
    <citation type="submission" date="2016-11" db="EMBL/GenBank/DDBJ databases">
        <authorList>
            <person name="Varghese N."/>
            <person name="Submissions S."/>
        </authorList>
    </citation>
    <scope>NUCLEOTIDE SEQUENCE [LARGE SCALE GENOMIC DNA]</scope>
    <source>
        <strain evidence="3">DSM 29327</strain>
    </source>
</reference>
<sequence>MSFTKLGRIIAFVIVIYGLLGIAFGIGIAFLAGDMETNQILARRYLGSVTSGESINEGVYAGAALSL</sequence>
<keyword evidence="3" id="KW-1185">Reference proteome</keyword>
<dbReference type="OrthoDB" id="8449368at2"/>
<feature type="transmembrane region" description="Helical" evidence="1">
    <location>
        <begin position="6"/>
        <end position="33"/>
    </location>
</feature>
<evidence type="ECO:0000256" key="1">
    <source>
        <dbReference type="SAM" id="Phobius"/>
    </source>
</evidence>
<keyword evidence="1" id="KW-1133">Transmembrane helix</keyword>
<evidence type="ECO:0000313" key="2">
    <source>
        <dbReference type="EMBL" id="SHK90541.1"/>
    </source>
</evidence>
<proteinExistence type="predicted"/>
<name>A0A1M6W9Z2_9RHOB</name>
<gene>
    <name evidence="2" type="ORF">SAMN05444414_102204</name>
</gene>
<protein>
    <submittedName>
        <fullName evidence="2">Uncharacterized protein</fullName>
    </submittedName>
</protein>
<organism evidence="2 3">
    <name type="scientific">Roseovarius marisflavi</name>
    <dbReference type="NCBI Taxonomy" id="1054996"/>
    <lineage>
        <taxon>Bacteria</taxon>
        <taxon>Pseudomonadati</taxon>
        <taxon>Pseudomonadota</taxon>
        <taxon>Alphaproteobacteria</taxon>
        <taxon>Rhodobacterales</taxon>
        <taxon>Roseobacteraceae</taxon>
        <taxon>Roseovarius</taxon>
    </lineage>
</organism>
<dbReference type="Proteomes" id="UP000184191">
    <property type="component" value="Unassembled WGS sequence"/>
</dbReference>
<dbReference type="EMBL" id="FRBN01000002">
    <property type="protein sequence ID" value="SHK90541.1"/>
    <property type="molecule type" value="Genomic_DNA"/>
</dbReference>
<dbReference type="RefSeq" id="WP_073195005.1">
    <property type="nucleotide sequence ID" value="NZ_FRBN01000002.1"/>
</dbReference>
<dbReference type="STRING" id="1054996.SAMN05444414_102204"/>
<keyword evidence="1" id="KW-0812">Transmembrane</keyword>
<evidence type="ECO:0000313" key="3">
    <source>
        <dbReference type="Proteomes" id="UP000184191"/>
    </source>
</evidence>
<dbReference type="AlphaFoldDB" id="A0A1M6W9Z2"/>
<accession>A0A1M6W9Z2</accession>
<keyword evidence="1" id="KW-0472">Membrane</keyword>